<sequence>MFLRHTLSLVAIVKTLAIASQMITGSVGVLRLRGVPDRWGEMPQHRHLANQSDRQQKYTRPDNSAGNFMVEQPHFGRRLKELRTGRGLSQAALAGDGMSTGYLSRLESGARQPTEKIIKYMAERLGVDRSVFDEPTRNSLAQALTIAASAGSRESIEDLITVLSTVHNEDPSLRWQALWLVAQYRRMHGERVEEQDCLEELVTIADELELPELQCRARTQLARCLRSSGEITKAIKVAMRAYQSAREAKLPTHDLGPALLALVSVEAEAGRLPDASGHADELVTLVDGQSDTLRAEALWAAATVRIRQGDYVGAEQCLEEALKSLSSRTDLVLWVRLRLAAASLYLQSRPPRTENARHYLEQVASPVALVGTTVLRQELTTLQAHLAFHEGRFSDARARCAELGQEGDLLLTYRDQIRLNILQSQLAILDGRASEGVERLRQLGDEAQQASSIDLAAEAWRILAEHLAESKFPRGAADA</sequence>
<keyword evidence="5" id="KW-1185">Reference proteome</keyword>
<organism evidence="4 5">
    <name type="scientific">Streptomyces lunalinharesii</name>
    <dbReference type="NCBI Taxonomy" id="333384"/>
    <lineage>
        <taxon>Bacteria</taxon>
        <taxon>Bacillati</taxon>
        <taxon>Actinomycetota</taxon>
        <taxon>Actinomycetes</taxon>
        <taxon>Kitasatosporales</taxon>
        <taxon>Streptomycetaceae</taxon>
        <taxon>Streptomyces</taxon>
    </lineage>
</organism>
<evidence type="ECO:0000256" key="2">
    <source>
        <dbReference type="SAM" id="MobiDB-lite"/>
    </source>
</evidence>
<dbReference type="CDD" id="cd00093">
    <property type="entry name" value="HTH_XRE"/>
    <property type="match status" value="1"/>
</dbReference>
<evidence type="ECO:0000313" key="4">
    <source>
        <dbReference type="EMBL" id="GAA2679203.1"/>
    </source>
</evidence>
<feature type="region of interest" description="Disordered" evidence="2">
    <location>
        <begin position="44"/>
        <end position="69"/>
    </location>
</feature>
<dbReference type="SUPFAM" id="SSF48452">
    <property type="entry name" value="TPR-like"/>
    <property type="match status" value="1"/>
</dbReference>
<dbReference type="PROSITE" id="PS50943">
    <property type="entry name" value="HTH_CROC1"/>
    <property type="match status" value="1"/>
</dbReference>
<dbReference type="PANTHER" id="PTHR46797:SF1">
    <property type="entry name" value="METHYLPHOSPHONATE SYNTHASE"/>
    <property type="match status" value="1"/>
</dbReference>
<protein>
    <recommendedName>
        <fullName evidence="3">HTH cro/C1-type domain-containing protein</fullName>
    </recommendedName>
</protein>
<dbReference type="SMART" id="SM00530">
    <property type="entry name" value="HTH_XRE"/>
    <property type="match status" value="1"/>
</dbReference>
<dbReference type="PANTHER" id="PTHR46797">
    <property type="entry name" value="HTH-TYPE TRANSCRIPTIONAL REGULATOR"/>
    <property type="match status" value="1"/>
</dbReference>
<dbReference type="InterPro" id="IPR001387">
    <property type="entry name" value="Cro/C1-type_HTH"/>
</dbReference>
<evidence type="ECO:0000256" key="1">
    <source>
        <dbReference type="ARBA" id="ARBA00023125"/>
    </source>
</evidence>
<evidence type="ECO:0000259" key="3">
    <source>
        <dbReference type="PROSITE" id="PS50943"/>
    </source>
</evidence>
<dbReference type="Proteomes" id="UP001500994">
    <property type="component" value="Unassembled WGS sequence"/>
</dbReference>
<accession>A0ABN3SK43</accession>
<reference evidence="4 5" key="1">
    <citation type="journal article" date="2019" name="Int. J. Syst. Evol. Microbiol.">
        <title>The Global Catalogue of Microorganisms (GCM) 10K type strain sequencing project: providing services to taxonomists for standard genome sequencing and annotation.</title>
        <authorList>
            <consortium name="The Broad Institute Genomics Platform"/>
            <consortium name="The Broad Institute Genome Sequencing Center for Infectious Disease"/>
            <person name="Wu L."/>
            <person name="Ma J."/>
        </authorList>
    </citation>
    <scope>NUCLEOTIDE SEQUENCE [LARGE SCALE GENOMIC DNA]</scope>
    <source>
        <strain evidence="4 5">JCM 16374</strain>
    </source>
</reference>
<keyword evidence="1" id="KW-0238">DNA-binding</keyword>
<gene>
    <name evidence="4" type="ORF">GCM10009864_59130</name>
</gene>
<comment type="caution">
    <text evidence="4">The sequence shown here is derived from an EMBL/GenBank/DDBJ whole genome shotgun (WGS) entry which is preliminary data.</text>
</comment>
<name>A0ABN3SK43_9ACTN</name>
<dbReference type="Pfam" id="PF13560">
    <property type="entry name" value="HTH_31"/>
    <property type="match status" value="1"/>
</dbReference>
<dbReference type="InterPro" id="IPR011990">
    <property type="entry name" value="TPR-like_helical_dom_sf"/>
</dbReference>
<proteinExistence type="predicted"/>
<dbReference type="EMBL" id="BAAARK010000024">
    <property type="protein sequence ID" value="GAA2679203.1"/>
    <property type="molecule type" value="Genomic_DNA"/>
</dbReference>
<dbReference type="InterPro" id="IPR010982">
    <property type="entry name" value="Lambda_DNA-bd_dom_sf"/>
</dbReference>
<evidence type="ECO:0000313" key="5">
    <source>
        <dbReference type="Proteomes" id="UP001500994"/>
    </source>
</evidence>
<dbReference type="Gene3D" id="1.10.260.40">
    <property type="entry name" value="lambda repressor-like DNA-binding domains"/>
    <property type="match status" value="1"/>
</dbReference>
<dbReference type="Gene3D" id="1.25.40.10">
    <property type="entry name" value="Tetratricopeptide repeat domain"/>
    <property type="match status" value="1"/>
</dbReference>
<dbReference type="SUPFAM" id="SSF47413">
    <property type="entry name" value="lambda repressor-like DNA-binding domains"/>
    <property type="match status" value="1"/>
</dbReference>
<dbReference type="InterPro" id="IPR050807">
    <property type="entry name" value="TransReg_Diox_bact_type"/>
</dbReference>
<feature type="domain" description="HTH cro/C1-type" evidence="3">
    <location>
        <begin position="79"/>
        <end position="132"/>
    </location>
</feature>